<feature type="coiled-coil region" evidence="1">
    <location>
        <begin position="138"/>
        <end position="165"/>
    </location>
</feature>
<gene>
    <name evidence="2" type="ORF">RB653_001841</name>
</gene>
<name>A0AAN7YMI5_9MYCE</name>
<dbReference type="Proteomes" id="UP001344447">
    <property type="component" value="Unassembled WGS sequence"/>
</dbReference>
<keyword evidence="3" id="KW-1185">Reference proteome</keyword>
<organism evidence="2 3">
    <name type="scientific">Dictyostelium firmibasis</name>
    <dbReference type="NCBI Taxonomy" id="79012"/>
    <lineage>
        <taxon>Eukaryota</taxon>
        <taxon>Amoebozoa</taxon>
        <taxon>Evosea</taxon>
        <taxon>Eumycetozoa</taxon>
        <taxon>Dictyostelia</taxon>
        <taxon>Dictyosteliales</taxon>
        <taxon>Dictyosteliaceae</taxon>
        <taxon>Dictyostelium</taxon>
    </lineage>
</organism>
<evidence type="ECO:0000256" key="1">
    <source>
        <dbReference type="SAM" id="Coils"/>
    </source>
</evidence>
<evidence type="ECO:0000313" key="2">
    <source>
        <dbReference type="EMBL" id="KAK5576904.1"/>
    </source>
</evidence>
<sequence length="201" mass="23938">MGKRKSSSKKREKEVESFHISDGSKKFVSNILSHISSDMVKNVEIHFLTKYEDAVEYTMTTIEYLAYQLDVKKFKLDPPKAKKPLKKKAKKKQMPKVFLEMKDKKDEAKSNCETIGNLIKIEKDEYFSNENKLEILAKKKDFEKIRNILRENEEMEEKENEKSKEIFKKYKSNFLSKKYEKYEEPFNNISFLVPIENDFSF</sequence>
<accession>A0AAN7YMI5</accession>
<protein>
    <submittedName>
        <fullName evidence="2">Uncharacterized protein</fullName>
    </submittedName>
</protein>
<proteinExistence type="predicted"/>
<keyword evidence="1" id="KW-0175">Coiled coil</keyword>
<comment type="caution">
    <text evidence="2">The sequence shown here is derived from an EMBL/GenBank/DDBJ whole genome shotgun (WGS) entry which is preliminary data.</text>
</comment>
<dbReference type="AlphaFoldDB" id="A0AAN7YMI5"/>
<evidence type="ECO:0000313" key="3">
    <source>
        <dbReference type="Proteomes" id="UP001344447"/>
    </source>
</evidence>
<reference evidence="2 3" key="1">
    <citation type="submission" date="2023-11" db="EMBL/GenBank/DDBJ databases">
        <title>Dfirmibasis_genome.</title>
        <authorList>
            <person name="Edelbroek B."/>
            <person name="Kjellin J."/>
            <person name="Jerlstrom-Hultqvist J."/>
            <person name="Soderbom F."/>
        </authorList>
    </citation>
    <scope>NUCLEOTIDE SEQUENCE [LARGE SCALE GENOMIC DNA]</scope>
    <source>
        <strain evidence="2 3">TNS-C-14</strain>
    </source>
</reference>
<dbReference type="EMBL" id="JAVFKY010000004">
    <property type="protein sequence ID" value="KAK5576904.1"/>
    <property type="molecule type" value="Genomic_DNA"/>
</dbReference>